<evidence type="ECO:0000256" key="5">
    <source>
        <dbReference type="ARBA" id="ARBA00022840"/>
    </source>
</evidence>
<dbReference type="InterPro" id="IPR002300">
    <property type="entry name" value="aa-tRNA-synth_Ia"/>
</dbReference>
<dbReference type="InterPro" id="IPR013155">
    <property type="entry name" value="M/V/L/I-tRNA-synth_anticd-bd"/>
</dbReference>
<dbReference type="NCBIfam" id="TIGR00396">
    <property type="entry name" value="leuS_bact"/>
    <property type="match status" value="1"/>
</dbReference>
<dbReference type="CDD" id="cd07958">
    <property type="entry name" value="Anticodon_Ia_Leu_BEm"/>
    <property type="match status" value="1"/>
</dbReference>
<dbReference type="STRING" id="1895771.BGO89_03560"/>
<feature type="domain" description="Leucyl-tRNA synthetase editing" evidence="13">
    <location>
        <begin position="252"/>
        <end position="440"/>
    </location>
</feature>
<feature type="domain" description="Aminoacyl-tRNA synthetase class Ia" evidence="11">
    <location>
        <begin position="12"/>
        <end position="89"/>
    </location>
</feature>
<comment type="caution">
    <text evidence="14">The sequence shown here is derived from an EMBL/GenBank/DDBJ whole genome shotgun (WGS) entry which is preliminary data.</text>
</comment>
<gene>
    <name evidence="9" type="primary">leuS</name>
    <name evidence="14" type="ORF">BGO89_03560</name>
</gene>
<dbReference type="Proteomes" id="UP000184233">
    <property type="component" value="Unassembled WGS sequence"/>
</dbReference>
<evidence type="ECO:0000256" key="10">
    <source>
        <dbReference type="RuleBase" id="RU363035"/>
    </source>
</evidence>
<dbReference type="Pfam" id="PF13603">
    <property type="entry name" value="tRNA-synt_1_2"/>
    <property type="match status" value="1"/>
</dbReference>
<keyword evidence="6 9" id="KW-0648">Protein biosynthesis</keyword>
<evidence type="ECO:0000256" key="6">
    <source>
        <dbReference type="ARBA" id="ARBA00022917"/>
    </source>
</evidence>
<comment type="subcellular location">
    <subcellularLocation>
        <location evidence="9">Cytoplasm</location>
    </subcellularLocation>
</comment>
<dbReference type="Gene3D" id="3.40.50.620">
    <property type="entry name" value="HUPs"/>
    <property type="match status" value="2"/>
</dbReference>
<dbReference type="InterPro" id="IPR025709">
    <property type="entry name" value="Leu_tRNA-synth_edit"/>
</dbReference>
<dbReference type="PANTHER" id="PTHR43740:SF2">
    <property type="entry name" value="LEUCINE--TRNA LIGASE, MITOCHONDRIAL"/>
    <property type="match status" value="1"/>
</dbReference>
<feature type="short sequence motif" description="'KMSKS' region" evidence="9">
    <location>
        <begin position="621"/>
        <end position="625"/>
    </location>
</feature>
<evidence type="ECO:0000313" key="15">
    <source>
        <dbReference type="Proteomes" id="UP000184233"/>
    </source>
</evidence>
<dbReference type="GO" id="GO:0005829">
    <property type="term" value="C:cytosol"/>
    <property type="evidence" value="ECO:0007669"/>
    <property type="project" value="TreeGrafter"/>
</dbReference>
<sequence>MSFYPFSDIERKWQQNWIDTNVYRVSDDTSRPKYYVLDMFPYPSGAGLHIGHPEGYTATDIVSRFKRMCGYNVLHPMGFDAFGLPTERYSMTTGIHPSVATEQNVGNFKRQLNLVGFDYDWSREVNTTLPSYYRWTQWMFLMIYNSWYDESAGRARHIDELPIPADIVDPLEIELYKDGKRLAFIASIPVNWCEELGTVLANEEVDEWKEKGYTVERRPMRQWMLRITAYAERLLQDLDGLEWPSSTMDMQRNWIGRSEGADVCFGVDGTDHTITVFTTRPDTIFGATYLVLAPEHPLIEYIVSENRRGEVLGYREAASFKSDLERTELNKNKTGVFTGAYAVNPASGQLIPIWIADYVLAHYGTGAIMAVPGHDGRDHEFARAFGLQIVQVVTPADGTVIDVAEAPFSDAGIGVNSMNTDVSLNGLDTAAAKAALIAWVEAQGIGARRIQYKLRDWLFSRQRYWGEPIPIMFFEDGSRRALDADELPLILPDVKNFKPAGTGESPLATVPEWIDFVDAKTGKRARFETNTMPQWAGSCWYYLRYCDPHNDATFCATDKERYWMGATGVDLYIGGSEHAVLHLLYARFWHKVLFDYGYVSTPEPFKRVFHQGLIMGEDGRKMSKSLGNVVNPDDIVAEYGADALRLYEMFLGPLEASKPWNTKGVEGISRFLNRAWRLIVTEEGTLHPSVQDVPCNKQQDFVLHSTIRKTRQDIDTLSFNTAIAQFMIFVNEFTAVDIRPRIAMEQFVLCLAPFAPHITEELWQKLGHATSVHLASFPIVDEAKLVQSEVEIVLQVNSKVRGKAVIDADADEAAMEQAALADENVQRMIDGKTIVKRIIVKGKLVNLIVA</sequence>
<organism evidence="14 15">
    <name type="scientific">Candidatus Kapaibacterium thiocyanatum</name>
    <dbReference type="NCBI Taxonomy" id="1895771"/>
    <lineage>
        <taxon>Bacteria</taxon>
        <taxon>Pseudomonadati</taxon>
        <taxon>Candidatus Kapaibacteriota</taxon>
        <taxon>Candidatus Kapaibacteriia</taxon>
        <taxon>Candidatus Kapaibacteriales</taxon>
        <taxon>Candidatus Kapaibacteriaceae</taxon>
        <taxon>Candidatus Kapaibacterium</taxon>
    </lineage>
</organism>
<dbReference type="SUPFAM" id="SSF52374">
    <property type="entry name" value="Nucleotidylyl transferase"/>
    <property type="match status" value="1"/>
</dbReference>
<evidence type="ECO:0000259" key="11">
    <source>
        <dbReference type="Pfam" id="PF00133"/>
    </source>
</evidence>
<dbReference type="FunFam" id="3.40.50.620:FF:000060">
    <property type="entry name" value="Leucine--tRNA ligase"/>
    <property type="match status" value="1"/>
</dbReference>
<feature type="domain" description="Aminoacyl-tRNA synthetase class Ia" evidence="11">
    <location>
        <begin position="599"/>
        <end position="647"/>
    </location>
</feature>
<dbReference type="InterPro" id="IPR009080">
    <property type="entry name" value="tRNAsynth_Ia_anticodon-bd"/>
</dbReference>
<evidence type="ECO:0000256" key="9">
    <source>
        <dbReference type="HAMAP-Rule" id="MF_00049"/>
    </source>
</evidence>
<evidence type="ECO:0000256" key="3">
    <source>
        <dbReference type="ARBA" id="ARBA00022598"/>
    </source>
</evidence>
<evidence type="ECO:0000256" key="2">
    <source>
        <dbReference type="ARBA" id="ARBA00022490"/>
    </source>
</evidence>
<dbReference type="GO" id="GO:0005524">
    <property type="term" value="F:ATP binding"/>
    <property type="evidence" value="ECO:0007669"/>
    <property type="project" value="UniProtKB-UniRule"/>
</dbReference>
<dbReference type="HAMAP" id="MF_00049_B">
    <property type="entry name" value="Leu_tRNA_synth_B"/>
    <property type="match status" value="1"/>
</dbReference>
<dbReference type="FunFam" id="1.10.730.10:FF:000011">
    <property type="entry name" value="Leucine--tRNA ligase chloroplastic/mitochondrial"/>
    <property type="match status" value="1"/>
</dbReference>
<dbReference type="InterPro" id="IPR009008">
    <property type="entry name" value="Val/Leu/Ile-tRNA-synth_edit"/>
</dbReference>
<dbReference type="Gene3D" id="1.10.730.10">
    <property type="entry name" value="Isoleucyl-tRNA Synthetase, Domain 1"/>
    <property type="match status" value="1"/>
</dbReference>
<evidence type="ECO:0000256" key="7">
    <source>
        <dbReference type="ARBA" id="ARBA00023146"/>
    </source>
</evidence>
<dbReference type="EMBL" id="MKVH01000014">
    <property type="protein sequence ID" value="OJX58850.1"/>
    <property type="molecule type" value="Genomic_DNA"/>
</dbReference>
<dbReference type="GO" id="GO:0002161">
    <property type="term" value="F:aminoacyl-tRNA deacylase activity"/>
    <property type="evidence" value="ECO:0007669"/>
    <property type="project" value="InterPro"/>
</dbReference>
<keyword evidence="4 9" id="KW-0547">Nucleotide-binding</keyword>
<keyword evidence="5 9" id="KW-0067">ATP-binding</keyword>
<evidence type="ECO:0000259" key="13">
    <source>
        <dbReference type="Pfam" id="PF13603"/>
    </source>
</evidence>
<keyword evidence="3 9" id="KW-0436">Ligase</keyword>
<dbReference type="Pfam" id="PF08264">
    <property type="entry name" value="Anticodon_1"/>
    <property type="match status" value="1"/>
</dbReference>
<dbReference type="PROSITE" id="PS00178">
    <property type="entry name" value="AA_TRNA_LIGASE_I"/>
    <property type="match status" value="1"/>
</dbReference>
<keyword evidence="2 9" id="KW-0963">Cytoplasm</keyword>
<reference evidence="14 15" key="1">
    <citation type="submission" date="2016-09" db="EMBL/GenBank/DDBJ databases">
        <title>Genome-resolved meta-omics ties microbial dynamics to process performance in biotechnology for thiocyanate degradation.</title>
        <authorList>
            <person name="Kantor R.S."/>
            <person name="Huddy R.J."/>
            <person name="Iyer R."/>
            <person name="Thomas B.C."/>
            <person name="Brown C.T."/>
            <person name="Anantharaman K."/>
            <person name="Tringe S."/>
            <person name="Hettich R.L."/>
            <person name="Harrison S.T."/>
            <person name="Banfield J.F."/>
        </authorList>
    </citation>
    <scope>NUCLEOTIDE SEQUENCE [LARGE SCALE GENOMIC DNA]</scope>
    <source>
        <strain evidence="14">59-99</strain>
    </source>
</reference>
<dbReference type="SUPFAM" id="SSF47323">
    <property type="entry name" value="Anticodon-binding domain of a subclass of class I aminoacyl-tRNA synthetases"/>
    <property type="match status" value="1"/>
</dbReference>
<dbReference type="Gene3D" id="3.10.20.590">
    <property type="match status" value="1"/>
</dbReference>
<evidence type="ECO:0000256" key="8">
    <source>
        <dbReference type="ARBA" id="ARBA00047469"/>
    </source>
</evidence>
<dbReference type="Pfam" id="PF00133">
    <property type="entry name" value="tRNA-synt_1"/>
    <property type="match status" value="2"/>
</dbReference>
<feature type="binding site" evidence="9">
    <location>
        <position position="624"/>
    </location>
    <ligand>
        <name>ATP</name>
        <dbReference type="ChEBI" id="CHEBI:30616"/>
    </ligand>
</feature>
<evidence type="ECO:0000256" key="4">
    <source>
        <dbReference type="ARBA" id="ARBA00022741"/>
    </source>
</evidence>
<dbReference type="GO" id="GO:0004823">
    <property type="term" value="F:leucine-tRNA ligase activity"/>
    <property type="evidence" value="ECO:0007669"/>
    <property type="project" value="UniProtKB-UniRule"/>
</dbReference>
<evidence type="ECO:0000256" key="1">
    <source>
        <dbReference type="ARBA" id="ARBA00005594"/>
    </source>
</evidence>
<dbReference type="SUPFAM" id="SSF50677">
    <property type="entry name" value="ValRS/IleRS/LeuRS editing domain"/>
    <property type="match status" value="1"/>
</dbReference>
<feature type="domain" description="Methionyl/Valyl/Leucyl/Isoleucyl-tRNA synthetase anticodon-binding" evidence="12">
    <location>
        <begin position="703"/>
        <end position="812"/>
    </location>
</feature>
<dbReference type="PANTHER" id="PTHR43740">
    <property type="entry name" value="LEUCYL-TRNA SYNTHETASE"/>
    <property type="match status" value="1"/>
</dbReference>
<dbReference type="EC" id="6.1.1.4" evidence="9"/>
<comment type="similarity">
    <text evidence="1 9 10">Belongs to the class-I aminoacyl-tRNA synthetase family.</text>
</comment>
<dbReference type="AlphaFoldDB" id="A0A1M3L1N5"/>
<dbReference type="InterPro" id="IPR001412">
    <property type="entry name" value="aa-tRNA-synth_I_CS"/>
</dbReference>
<evidence type="ECO:0000313" key="14">
    <source>
        <dbReference type="EMBL" id="OJX58850.1"/>
    </source>
</evidence>
<dbReference type="InterPro" id="IPR014729">
    <property type="entry name" value="Rossmann-like_a/b/a_fold"/>
</dbReference>
<dbReference type="InterPro" id="IPR002302">
    <property type="entry name" value="Leu-tRNA-ligase"/>
</dbReference>
<keyword evidence="7 9" id="KW-0030">Aminoacyl-tRNA synthetase</keyword>
<dbReference type="Gene3D" id="3.90.740.10">
    <property type="entry name" value="Valyl/Leucyl/Isoleucyl-tRNA synthetase, editing domain"/>
    <property type="match status" value="1"/>
</dbReference>
<name>A0A1M3L1N5_9BACT</name>
<dbReference type="FunFam" id="3.40.50.620:FF:000056">
    <property type="entry name" value="Leucine--tRNA ligase"/>
    <property type="match status" value="1"/>
</dbReference>
<dbReference type="GO" id="GO:0006429">
    <property type="term" value="P:leucyl-tRNA aminoacylation"/>
    <property type="evidence" value="ECO:0007669"/>
    <property type="project" value="UniProtKB-UniRule"/>
</dbReference>
<dbReference type="PRINTS" id="PR00985">
    <property type="entry name" value="TRNASYNTHLEU"/>
</dbReference>
<protein>
    <recommendedName>
        <fullName evidence="9">Leucine--tRNA ligase</fullName>
        <ecNumber evidence="9">6.1.1.4</ecNumber>
    </recommendedName>
    <alternativeName>
        <fullName evidence="9">Leucyl-tRNA synthetase</fullName>
        <shortName evidence="9">LeuRS</shortName>
    </alternativeName>
</protein>
<proteinExistence type="inferred from homology"/>
<evidence type="ECO:0000259" key="12">
    <source>
        <dbReference type="Pfam" id="PF08264"/>
    </source>
</evidence>
<comment type="catalytic activity">
    <reaction evidence="8 9">
        <text>tRNA(Leu) + L-leucine + ATP = L-leucyl-tRNA(Leu) + AMP + diphosphate</text>
        <dbReference type="Rhea" id="RHEA:11688"/>
        <dbReference type="Rhea" id="RHEA-COMP:9613"/>
        <dbReference type="Rhea" id="RHEA-COMP:9622"/>
        <dbReference type="ChEBI" id="CHEBI:30616"/>
        <dbReference type="ChEBI" id="CHEBI:33019"/>
        <dbReference type="ChEBI" id="CHEBI:57427"/>
        <dbReference type="ChEBI" id="CHEBI:78442"/>
        <dbReference type="ChEBI" id="CHEBI:78494"/>
        <dbReference type="ChEBI" id="CHEBI:456215"/>
        <dbReference type="EC" id="6.1.1.4"/>
    </reaction>
</comment>
<comment type="caution">
    <text evidence="9">Lacks conserved residue(s) required for the propagation of feature annotation.</text>
</comment>
<accession>A0A1M3L1N5</accession>